<dbReference type="Proteomes" id="UP000023758">
    <property type="component" value="Unassembled WGS sequence"/>
</dbReference>
<keyword evidence="3 6" id="KW-0812">Transmembrane</keyword>
<dbReference type="Gene3D" id="1.20.1250.20">
    <property type="entry name" value="MFS general substrate transporter like domains"/>
    <property type="match status" value="1"/>
</dbReference>
<dbReference type="SUPFAM" id="SSF103473">
    <property type="entry name" value="MFS general substrate transporter"/>
    <property type="match status" value="1"/>
</dbReference>
<comment type="similarity">
    <text evidence="2">Belongs to the major facilitator superfamily.</text>
</comment>
<protein>
    <recommendedName>
        <fullName evidence="8">Major facilitator superfamily (MFS) profile domain-containing protein</fullName>
    </recommendedName>
</protein>
<dbReference type="EMBL" id="KK207901">
    <property type="protein sequence ID" value="EZF49579.1"/>
    <property type="molecule type" value="Genomic_DNA"/>
</dbReference>
<dbReference type="AlphaFoldDB" id="A0A022VUE2"/>
<evidence type="ECO:0000256" key="5">
    <source>
        <dbReference type="ARBA" id="ARBA00023136"/>
    </source>
</evidence>
<dbReference type="GO" id="GO:0016020">
    <property type="term" value="C:membrane"/>
    <property type="evidence" value="ECO:0007669"/>
    <property type="project" value="UniProtKB-SubCell"/>
</dbReference>
<feature type="transmembrane region" description="Helical" evidence="6">
    <location>
        <begin position="101"/>
        <end position="123"/>
    </location>
</feature>
<feature type="transmembrane region" description="Helical" evidence="6">
    <location>
        <begin position="135"/>
        <end position="152"/>
    </location>
</feature>
<proteinExistence type="inferred from homology"/>
<dbReference type="GO" id="GO:0022857">
    <property type="term" value="F:transmembrane transporter activity"/>
    <property type="evidence" value="ECO:0007669"/>
    <property type="project" value="TreeGrafter"/>
</dbReference>
<feature type="transmembrane region" description="Helical" evidence="6">
    <location>
        <begin position="38"/>
        <end position="57"/>
    </location>
</feature>
<evidence type="ECO:0000256" key="6">
    <source>
        <dbReference type="SAM" id="Phobius"/>
    </source>
</evidence>
<evidence type="ECO:0000256" key="3">
    <source>
        <dbReference type="ARBA" id="ARBA00022692"/>
    </source>
</evidence>
<dbReference type="HOGENOM" id="CLU_1587668_0_0_1"/>
<feature type="transmembrane region" description="Helical" evidence="6">
    <location>
        <begin position="63"/>
        <end position="80"/>
    </location>
</feature>
<dbReference type="PANTHER" id="PTHR23502">
    <property type="entry name" value="MAJOR FACILITATOR SUPERFAMILY"/>
    <property type="match status" value="1"/>
</dbReference>
<sequence>MFLRALIPQWLLEAPRGLSTRKPALIGIDDQPLPQNSLIPTIPDIALFPAGLFIYGWSLQYHVHWIVPTLATSLCGFSLASSTTPMMNFLVDIFGDRSASAVAAVLPMRYLMGTFLPVAAPYMYKSLGYGCAKSLLAFILLVIVPVPLLAIVQPKVISTMHSMEAYKK</sequence>
<comment type="subcellular location">
    <subcellularLocation>
        <location evidence="1">Membrane</location>
        <topology evidence="1">Multi-pass membrane protein</topology>
    </subcellularLocation>
</comment>
<evidence type="ECO:0000256" key="2">
    <source>
        <dbReference type="ARBA" id="ARBA00008335"/>
    </source>
</evidence>
<reference evidence="7" key="1">
    <citation type="submission" date="2014-02" db="EMBL/GenBank/DDBJ databases">
        <title>The Genome Sequence of Trichophyton rubrum (morphotype fischeri) CBS 288.86.</title>
        <authorList>
            <consortium name="The Broad Institute Genomics Platform"/>
            <person name="Cuomo C.A."/>
            <person name="White T.C."/>
            <person name="Graser Y."/>
            <person name="Martinez-Rossi N."/>
            <person name="Heitman J."/>
            <person name="Young S.K."/>
            <person name="Zeng Q."/>
            <person name="Gargeya S."/>
            <person name="Abouelleil A."/>
            <person name="Alvarado L."/>
            <person name="Chapman S.B."/>
            <person name="Gainer-Dewar J."/>
            <person name="Goldberg J."/>
            <person name="Griggs A."/>
            <person name="Gujja S."/>
            <person name="Hansen M."/>
            <person name="Howarth C."/>
            <person name="Imamovic A."/>
            <person name="Larimer J."/>
            <person name="Martinez D."/>
            <person name="Murphy C."/>
            <person name="Pearson M.D."/>
            <person name="Persinoti G."/>
            <person name="Poon T."/>
            <person name="Priest M."/>
            <person name="Roberts A.D."/>
            <person name="Saif S."/>
            <person name="Shea T.D."/>
            <person name="Sykes S.N."/>
            <person name="Wortman J."/>
            <person name="Nusbaum C."/>
            <person name="Birren B."/>
        </authorList>
    </citation>
    <scope>NUCLEOTIDE SEQUENCE [LARGE SCALE GENOMIC DNA]</scope>
    <source>
        <strain evidence="7">CBS 288.86</strain>
    </source>
</reference>
<organism evidence="7">
    <name type="scientific">Trichophyton rubrum CBS 288.86</name>
    <dbReference type="NCBI Taxonomy" id="1215330"/>
    <lineage>
        <taxon>Eukaryota</taxon>
        <taxon>Fungi</taxon>
        <taxon>Dikarya</taxon>
        <taxon>Ascomycota</taxon>
        <taxon>Pezizomycotina</taxon>
        <taxon>Eurotiomycetes</taxon>
        <taxon>Eurotiomycetidae</taxon>
        <taxon>Onygenales</taxon>
        <taxon>Arthrodermataceae</taxon>
        <taxon>Trichophyton</taxon>
    </lineage>
</organism>
<evidence type="ECO:0000256" key="4">
    <source>
        <dbReference type="ARBA" id="ARBA00022989"/>
    </source>
</evidence>
<keyword evidence="5 6" id="KW-0472">Membrane</keyword>
<dbReference type="InterPro" id="IPR036259">
    <property type="entry name" value="MFS_trans_sf"/>
</dbReference>
<evidence type="ECO:0000256" key="1">
    <source>
        <dbReference type="ARBA" id="ARBA00004141"/>
    </source>
</evidence>
<dbReference type="OrthoDB" id="5296287at2759"/>
<name>A0A022VUE2_TRIRU</name>
<gene>
    <name evidence="7" type="ORF">H103_06960</name>
</gene>
<accession>A0A022VUE2</accession>
<dbReference type="PANTHER" id="PTHR23502:SF68">
    <property type="entry name" value="MULTIDRUG TRANSPORTER, PUTATIVE (AFU_ORTHOLOGUE AFUA_3G01120)-RELATED"/>
    <property type="match status" value="1"/>
</dbReference>
<keyword evidence="4 6" id="KW-1133">Transmembrane helix</keyword>
<evidence type="ECO:0008006" key="8">
    <source>
        <dbReference type="Google" id="ProtNLM"/>
    </source>
</evidence>
<evidence type="ECO:0000313" key="7">
    <source>
        <dbReference type="EMBL" id="EZF49579.1"/>
    </source>
</evidence>